<dbReference type="GO" id="GO:0005576">
    <property type="term" value="C:extracellular region"/>
    <property type="evidence" value="ECO:0007669"/>
    <property type="project" value="UniProtKB-SubCell"/>
</dbReference>
<dbReference type="PANTHER" id="PTHR31321:SF57">
    <property type="entry name" value="PECTINESTERASE 53-RELATED"/>
    <property type="match status" value="1"/>
</dbReference>
<protein>
    <recommendedName>
        <fullName evidence="4">pectinesterase</fullName>
        <ecNumber evidence="4">3.1.1.11</ecNumber>
    </recommendedName>
</protein>
<evidence type="ECO:0000256" key="2">
    <source>
        <dbReference type="ARBA" id="ARBA00005184"/>
    </source>
</evidence>
<dbReference type="OrthoDB" id="2019149at2759"/>
<name>A0A976FH70_BRELC</name>
<dbReference type="AlphaFoldDB" id="A0A976FH70"/>
<dbReference type="GO" id="GO:0030599">
    <property type="term" value="F:pectinesterase activity"/>
    <property type="evidence" value="ECO:0007669"/>
    <property type="project" value="UniProtKB-EC"/>
</dbReference>
<dbReference type="FunFam" id="2.160.20.10:FF:000014">
    <property type="entry name" value="Pectinesterase"/>
    <property type="match status" value="1"/>
</dbReference>
<evidence type="ECO:0000259" key="11">
    <source>
        <dbReference type="Pfam" id="PF01095"/>
    </source>
</evidence>
<organism evidence="12 13">
    <name type="scientific">Bremia lactucae</name>
    <name type="common">Lettuce downy mildew</name>
    <dbReference type="NCBI Taxonomy" id="4779"/>
    <lineage>
        <taxon>Eukaryota</taxon>
        <taxon>Sar</taxon>
        <taxon>Stramenopiles</taxon>
        <taxon>Oomycota</taxon>
        <taxon>Peronosporomycetes</taxon>
        <taxon>Peronosporales</taxon>
        <taxon>Peronosporaceae</taxon>
        <taxon>Bremia</taxon>
    </lineage>
</organism>
<evidence type="ECO:0000256" key="10">
    <source>
        <dbReference type="SAM" id="SignalP"/>
    </source>
</evidence>
<evidence type="ECO:0000256" key="6">
    <source>
        <dbReference type="ARBA" id="ARBA00022729"/>
    </source>
</evidence>
<keyword evidence="8" id="KW-0063">Aspartyl esterase</keyword>
<reference evidence="12 13" key="1">
    <citation type="journal article" date="2021" name="Genome Biol.">
        <title>AFLAP: assembly-free linkage analysis pipeline using k-mers from genome sequencing data.</title>
        <authorList>
            <person name="Fletcher K."/>
            <person name="Zhang L."/>
            <person name="Gil J."/>
            <person name="Han R."/>
            <person name="Cavanaugh K."/>
            <person name="Michelmore R."/>
        </authorList>
    </citation>
    <scope>NUCLEOTIDE SEQUENCE [LARGE SCALE GENOMIC DNA]</scope>
    <source>
        <strain evidence="12 13">SF5</strain>
    </source>
</reference>
<dbReference type="Pfam" id="PF01095">
    <property type="entry name" value="Pectinesterase"/>
    <property type="match status" value="1"/>
</dbReference>
<feature type="domain" description="Pectinesterase catalytic" evidence="11">
    <location>
        <begin position="62"/>
        <end position="339"/>
    </location>
</feature>
<sequence length="362" mass="39499">MKIYVLPLVALASLAINASATSIANECSGPVDVPIASPASCSGEYARTTPPAGAIVVDITGKHEGSFKTVTEAMASISNTTEVTTVFILPGTYHEQVVVDKLKSPLVIQGYTCNTMKYSENQVTITQAKAQADLPVEIKQNRNFLTSTMGFKSESGVKVYNLNVANTAGEIQKDGQAVAVYVDNTDYGFYACNFTGFKSVVGANKGRELYAKSYFHGADNIVFGRHAMAWFESCDIETISKGSITSHGNQNESIKSEYVFSKANVFGSEKNLTMLGTPWGEYARVVFQECKLSDVVNPKGWKASEEVNSTETVYFKEFKNTGPGAKFDQRVEFSGQLDMAKKMTETLGEGISNYWWVDSKFL</sequence>
<dbReference type="RefSeq" id="XP_067815893.1">
    <property type="nucleotide sequence ID" value="XM_067967688.1"/>
</dbReference>
<evidence type="ECO:0000313" key="13">
    <source>
        <dbReference type="Proteomes" id="UP000294530"/>
    </source>
</evidence>
<comment type="pathway">
    <text evidence="2">Glycan metabolism; pectin degradation; 2-dehydro-3-deoxy-D-gluconate from pectin: step 1/5.</text>
</comment>
<dbReference type="EC" id="3.1.1.11" evidence="4"/>
<evidence type="ECO:0000256" key="5">
    <source>
        <dbReference type="ARBA" id="ARBA00022525"/>
    </source>
</evidence>
<keyword evidence="13" id="KW-1185">Reference proteome</keyword>
<evidence type="ECO:0000256" key="3">
    <source>
        <dbReference type="ARBA" id="ARBA00008891"/>
    </source>
</evidence>
<feature type="chain" id="PRO_5037745247" description="pectinesterase" evidence="10">
    <location>
        <begin position="21"/>
        <end position="362"/>
    </location>
</feature>
<comment type="catalytic activity">
    <reaction evidence="9">
        <text>[(1-&gt;4)-alpha-D-galacturonosyl methyl ester](n) + n H2O = [(1-&gt;4)-alpha-D-galacturonosyl](n) + n methanol + n H(+)</text>
        <dbReference type="Rhea" id="RHEA:22380"/>
        <dbReference type="Rhea" id="RHEA-COMP:14570"/>
        <dbReference type="Rhea" id="RHEA-COMP:14573"/>
        <dbReference type="ChEBI" id="CHEBI:15377"/>
        <dbReference type="ChEBI" id="CHEBI:15378"/>
        <dbReference type="ChEBI" id="CHEBI:17790"/>
        <dbReference type="ChEBI" id="CHEBI:140522"/>
        <dbReference type="ChEBI" id="CHEBI:140523"/>
        <dbReference type="EC" id="3.1.1.11"/>
    </reaction>
</comment>
<evidence type="ECO:0000256" key="9">
    <source>
        <dbReference type="ARBA" id="ARBA00047928"/>
    </source>
</evidence>
<keyword evidence="6 10" id="KW-0732">Signal</keyword>
<proteinExistence type="inferred from homology"/>
<dbReference type="GO" id="GO:0042545">
    <property type="term" value="P:cell wall modification"/>
    <property type="evidence" value="ECO:0007669"/>
    <property type="project" value="InterPro"/>
</dbReference>
<feature type="signal peptide" evidence="10">
    <location>
        <begin position="1"/>
        <end position="20"/>
    </location>
</feature>
<comment type="subcellular location">
    <subcellularLocation>
        <location evidence="1">Secreted</location>
    </subcellularLocation>
</comment>
<comment type="caution">
    <text evidence="12">The sequence shown here is derived from an EMBL/GenBank/DDBJ whole genome shotgun (WGS) entry which is preliminary data.</text>
</comment>
<dbReference type="EMBL" id="SHOA02000203">
    <property type="protein sequence ID" value="TDH66394.1"/>
    <property type="molecule type" value="Genomic_DNA"/>
</dbReference>
<evidence type="ECO:0000256" key="4">
    <source>
        <dbReference type="ARBA" id="ARBA00013229"/>
    </source>
</evidence>
<accession>A0A976FH70</accession>
<dbReference type="KEGG" id="blac:94353359"/>
<dbReference type="GO" id="GO:0045490">
    <property type="term" value="P:pectin catabolic process"/>
    <property type="evidence" value="ECO:0007669"/>
    <property type="project" value="TreeGrafter"/>
</dbReference>
<dbReference type="InterPro" id="IPR000070">
    <property type="entry name" value="Pectinesterase_cat"/>
</dbReference>
<keyword evidence="5" id="KW-0964">Secreted</keyword>
<evidence type="ECO:0000256" key="7">
    <source>
        <dbReference type="ARBA" id="ARBA00022801"/>
    </source>
</evidence>
<evidence type="ECO:0000256" key="8">
    <source>
        <dbReference type="ARBA" id="ARBA00023085"/>
    </source>
</evidence>
<evidence type="ECO:0000313" key="12">
    <source>
        <dbReference type="EMBL" id="TDH66394.1"/>
    </source>
</evidence>
<comment type="similarity">
    <text evidence="3">Belongs to the pectinesterase family.</text>
</comment>
<evidence type="ECO:0000256" key="1">
    <source>
        <dbReference type="ARBA" id="ARBA00004613"/>
    </source>
</evidence>
<dbReference type="InterPro" id="IPR011050">
    <property type="entry name" value="Pectin_lyase_fold/virulence"/>
</dbReference>
<dbReference type="SUPFAM" id="SSF51126">
    <property type="entry name" value="Pectin lyase-like"/>
    <property type="match status" value="1"/>
</dbReference>
<gene>
    <name evidence="12" type="ORF">CCR75_009649</name>
</gene>
<keyword evidence="7" id="KW-0378">Hydrolase</keyword>
<dbReference type="InterPro" id="IPR012334">
    <property type="entry name" value="Pectin_lyas_fold"/>
</dbReference>
<dbReference type="PANTHER" id="PTHR31321">
    <property type="entry name" value="ACYL-COA THIOESTER HYDROLASE YBHC-RELATED"/>
    <property type="match status" value="1"/>
</dbReference>
<dbReference type="Gene3D" id="2.160.20.10">
    <property type="entry name" value="Single-stranded right-handed beta-helix, Pectin lyase-like"/>
    <property type="match status" value="1"/>
</dbReference>
<dbReference type="GeneID" id="94353359"/>
<dbReference type="Proteomes" id="UP000294530">
    <property type="component" value="Unassembled WGS sequence"/>
</dbReference>